<dbReference type="OrthoDB" id="6423603at2759"/>
<sequence>MVASASSSSTPSLAQQQPRAAADPGLLARADALAKMTVELNLRAVSAQAERLEQEIRELVACTRHDKEFRRAHEQRVTDVWREIVAVRTQTDQCMHLQADFKTEVERCRRQTDDLRQYVGREVTGLRDSIDAMASQLDSLPVFAELDSESLVGSHRPDGTQDTPEPDTALTAPTGPRATGRTPTLVQCRTECTRQPPRRRIQEAISSTRRWHRDHKTTTHADADFVANYLRQQSKRDPAVAVLIQKAIQKRVHQQQQGEEQESGRRLRTGFRPRSLEDFCRHVTWADVIETVEVVLVRGRDRAAEALRQQAGLVAKARGRPNGPH</sequence>
<keyword evidence="4" id="KW-1185">Reference proteome</keyword>
<feature type="compositionally biased region" description="Low complexity" evidence="2">
    <location>
        <begin position="1"/>
        <end position="17"/>
    </location>
</feature>
<comment type="caution">
    <text evidence="3">The sequence shown here is derived from an EMBL/GenBank/DDBJ whole genome shotgun (WGS) entry which is preliminary data.</text>
</comment>
<feature type="compositionally biased region" description="Low complexity" evidence="2">
    <location>
        <begin position="171"/>
        <end position="183"/>
    </location>
</feature>
<feature type="region of interest" description="Disordered" evidence="2">
    <location>
        <begin position="151"/>
        <end position="183"/>
    </location>
</feature>
<organism evidence="3 4">
    <name type="scientific">Ophiocordyceps sinensis</name>
    <dbReference type="NCBI Taxonomy" id="72228"/>
    <lineage>
        <taxon>Eukaryota</taxon>
        <taxon>Fungi</taxon>
        <taxon>Dikarya</taxon>
        <taxon>Ascomycota</taxon>
        <taxon>Pezizomycotina</taxon>
        <taxon>Sordariomycetes</taxon>
        <taxon>Hypocreomycetidae</taxon>
        <taxon>Hypocreales</taxon>
        <taxon>Ophiocordycipitaceae</taxon>
        <taxon>Ophiocordyceps</taxon>
    </lineage>
</organism>
<evidence type="ECO:0000256" key="2">
    <source>
        <dbReference type="SAM" id="MobiDB-lite"/>
    </source>
</evidence>
<accession>A0A8H4V984</accession>
<protein>
    <submittedName>
        <fullName evidence="3">Uncharacterized protein</fullName>
    </submittedName>
</protein>
<evidence type="ECO:0000256" key="1">
    <source>
        <dbReference type="SAM" id="Coils"/>
    </source>
</evidence>
<dbReference type="Proteomes" id="UP000557566">
    <property type="component" value="Unassembled WGS sequence"/>
</dbReference>
<feature type="region of interest" description="Disordered" evidence="2">
    <location>
        <begin position="1"/>
        <end position="21"/>
    </location>
</feature>
<name>A0A8H4V984_9HYPO</name>
<proteinExistence type="predicted"/>
<dbReference type="EMBL" id="JAAVMX010000002">
    <property type="protein sequence ID" value="KAF4512421.1"/>
    <property type="molecule type" value="Genomic_DNA"/>
</dbReference>
<gene>
    <name evidence="3" type="ORF">G6O67_001563</name>
</gene>
<reference evidence="3 4" key="1">
    <citation type="journal article" date="2020" name="Genome Biol. Evol.">
        <title>A new high-quality draft genome assembly of the Chinese cordyceps Ophiocordyceps sinensis.</title>
        <authorList>
            <person name="Shu R."/>
            <person name="Zhang J."/>
            <person name="Meng Q."/>
            <person name="Zhang H."/>
            <person name="Zhou G."/>
            <person name="Li M."/>
            <person name="Wu P."/>
            <person name="Zhao Y."/>
            <person name="Chen C."/>
            <person name="Qin Q."/>
        </authorList>
    </citation>
    <scope>NUCLEOTIDE SEQUENCE [LARGE SCALE GENOMIC DNA]</scope>
    <source>
        <strain evidence="3 4">IOZ07</strain>
    </source>
</reference>
<evidence type="ECO:0000313" key="3">
    <source>
        <dbReference type="EMBL" id="KAF4512421.1"/>
    </source>
</evidence>
<dbReference type="AlphaFoldDB" id="A0A8H4V984"/>
<evidence type="ECO:0000313" key="4">
    <source>
        <dbReference type="Proteomes" id="UP000557566"/>
    </source>
</evidence>
<keyword evidence="1" id="KW-0175">Coiled coil</keyword>
<feature type="coiled-coil region" evidence="1">
    <location>
        <begin position="35"/>
        <end position="62"/>
    </location>
</feature>